<protein>
    <submittedName>
        <fullName evidence="1">Uncharacterized protein</fullName>
    </submittedName>
</protein>
<name>A0A1N6X8W5_9GAMM</name>
<evidence type="ECO:0000313" key="1">
    <source>
        <dbReference type="EMBL" id="SIQ98798.1"/>
    </source>
</evidence>
<evidence type="ECO:0000313" key="2">
    <source>
        <dbReference type="Proteomes" id="UP000186895"/>
    </source>
</evidence>
<organism evidence="1 2">
    <name type="scientific">Marinobacterium stanieri</name>
    <dbReference type="NCBI Taxonomy" id="49186"/>
    <lineage>
        <taxon>Bacteria</taxon>
        <taxon>Pseudomonadati</taxon>
        <taxon>Pseudomonadota</taxon>
        <taxon>Gammaproteobacteria</taxon>
        <taxon>Oceanospirillales</taxon>
        <taxon>Oceanospirillaceae</taxon>
        <taxon>Marinobacterium</taxon>
    </lineage>
</organism>
<dbReference type="RefSeq" id="WP_139327251.1">
    <property type="nucleotide sequence ID" value="NZ_FTMN01000013.1"/>
</dbReference>
<dbReference type="AlphaFoldDB" id="A0A1N6X8W5"/>
<gene>
    <name evidence="1" type="ORF">SAMN05421647_11322</name>
</gene>
<dbReference type="STRING" id="49186.SAMN05421647_11322"/>
<keyword evidence="2" id="KW-1185">Reference proteome</keyword>
<sequence>MKLGLQSRAPAIAGLAFICSISGYFPNKAYACPTCVQANSFGAEVVSNAAEGTANSLSQAAAIEAGFASLLLMMEEVFGTIQASLKAMSANITGEIERSSVLQKRMLDEYNRQHETRAQAQYITESKQYYDETYGEATLPVDSCQNYFDAYELQTMREMSEPELRVFLETYYDEFRNDHPLPEETWKYHARSLEFASSSTKFINQDQYSDGEVENAIEWVNQVVEPVPVTIINEVDDYSGINSDQRKHYAEIQSLHLRLDASKHALVDQIVMKSPLMEGEQSLQSFFAKEVYSSLNPNSLEDIAGAPPIKVMKTYLRDLQIGNAIAFSNLKENINQGRIEAVSLATISDEKRESLRLRLPIIEAGAGINDN</sequence>
<proteinExistence type="predicted"/>
<dbReference type="EMBL" id="FTMN01000013">
    <property type="protein sequence ID" value="SIQ98798.1"/>
    <property type="molecule type" value="Genomic_DNA"/>
</dbReference>
<dbReference type="Proteomes" id="UP000186895">
    <property type="component" value="Unassembled WGS sequence"/>
</dbReference>
<reference evidence="1 2" key="1">
    <citation type="submission" date="2017-01" db="EMBL/GenBank/DDBJ databases">
        <authorList>
            <person name="Mah S.A."/>
            <person name="Swanson W.J."/>
            <person name="Moy G.W."/>
            <person name="Vacquier V.D."/>
        </authorList>
    </citation>
    <scope>NUCLEOTIDE SEQUENCE [LARGE SCALE GENOMIC DNA]</scope>
    <source>
        <strain evidence="1 2">DSM 7027</strain>
    </source>
</reference>
<accession>A0A1N6X8W5</accession>